<dbReference type="SUPFAM" id="SSF51206">
    <property type="entry name" value="cAMP-binding domain-like"/>
    <property type="match status" value="1"/>
</dbReference>
<dbReference type="SUPFAM" id="SSF46785">
    <property type="entry name" value="Winged helix' DNA-binding domain"/>
    <property type="match status" value="1"/>
</dbReference>
<comment type="caution">
    <text evidence="5">The sequence shown here is derived from an EMBL/GenBank/DDBJ whole genome shotgun (WGS) entry which is preliminary data.</text>
</comment>
<feature type="domain" description="HTH crp-type" evidence="4">
    <location>
        <begin position="106"/>
        <end position="178"/>
    </location>
</feature>
<name>A0A0W0V8U1_9GAMM</name>
<keyword evidence="6" id="KW-1185">Reference proteome</keyword>
<evidence type="ECO:0000313" key="6">
    <source>
        <dbReference type="Proteomes" id="UP000055035"/>
    </source>
</evidence>
<dbReference type="CDD" id="cd00092">
    <property type="entry name" value="HTH_CRP"/>
    <property type="match status" value="1"/>
</dbReference>
<proteinExistence type="predicted"/>
<sequence>MVKANSALDHIKIIRQGAAKAQQFLATGKEQIIHFYLPGEPIGFDAIPNKMHPHAVCALVETTTCELSLQHLLDFTCSSATLQAKLLEVTQKFPSLSFNYYYSASIPAAQRLGSFFIHLANRIKQCNIPYPYTLPMKQQDIANFLGITAETTSRLLALFQKEQLIKMINKNISFIDVEALKFKTVA</sequence>
<dbReference type="InterPro" id="IPR012318">
    <property type="entry name" value="HTH_CRP"/>
</dbReference>
<dbReference type="InterPro" id="IPR036388">
    <property type="entry name" value="WH-like_DNA-bd_sf"/>
</dbReference>
<dbReference type="Proteomes" id="UP000055035">
    <property type="component" value="Unassembled WGS sequence"/>
</dbReference>
<dbReference type="AlphaFoldDB" id="A0A0W0V8U1"/>
<dbReference type="Gene3D" id="1.10.10.10">
    <property type="entry name" value="Winged helix-like DNA-binding domain superfamily/Winged helix DNA-binding domain"/>
    <property type="match status" value="1"/>
</dbReference>
<dbReference type="InterPro" id="IPR000595">
    <property type="entry name" value="cNMP-bd_dom"/>
</dbReference>
<keyword evidence="2" id="KW-0238">DNA-binding</keyword>
<dbReference type="GO" id="GO:0003677">
    <property type="term" value="F:DNA binding"/>
    <property type="evidence" value="ECO:0007669"/>
    <property type="project" value="UniProtKB-KW"/>
</dbReference>
<keyword evidence="1" id="KW-0805">Transcription regulation</keyword>
<dbReference type="InterPro" id="IPR036390">
    <property type="entry name" value="WH_DNA-bd_sf"/>
</dbReference>
<reference evidence="5 6" key="1">
    <citation type="submission" date="2015-11" db="EMBL/GenBank/DDBJ databases">
        <title>Genomic analysis of 38 Legionella species identifies large and diverse effector repertoires.</title>
        <authorList>
            <person name="Burstein D."/>
            <person name="Amaro F."/>
            <person name="Zusman T."/>
            <person name="Lifshitz Z."/>
            <person name="Cohen O."/>
            <person name="Gilbert J.A."/>
            <person name="Pupko T."/>
            <person name="Shuman H.A."/>
            <person name="Segal G."/>
        </authorList>
    </citation>
    <scope>NUCLEOTIDE SEQUENCE [LARGE SCALE GENOMIC DNA]</scope>
    <source>
        <strain evidence="5 6">BL-540</strain>
    </source>
</reference>
<dbReference type="PROSITE" id="PS51063">
    <property type="entry name" value="HTH_CRP_2"/>
    <property type="match status" value="1"/>
</dbReference>
<keyword evidence="3" id="KW-0804">Transcription</keyword>
<protein>
    <submittedName>
        <fullName evidence="5">Transcriptional regulator, crp family</fullName>
    </submittedName>
</protein>
<dbReference type="PRINTS" id="PR00034">
    <property type="entry name" value="HTHCRP"/>
</dbReference>
<evidence type="ECO:0000256" key="3">
    <source>
        <dbReference type="ARBA" id="ARBA00023163"/>
    </source>
</evidence>
<evidence type="ECO:0000256" key="2">
    <source>
        <dbReference type="ARBA" id="ARBA00023125"/>
    </source>
</evidence>
<dbReference type="Gene3D" id="2.60.120.10">
    <property type="entry name" value="Jelly Rolls"/>
    <property type="match status" value="1"/>
</dbReference>
<dbReference type="Pfam" id="PF00027">
    <property type="entry name" value="cNMP_binding"/>
    <property type="match status" value="1"/>
</dbReference>
<dbReference type="InterPro" id="IPR018490">
    <property type="entry name" value="cNMP-bd_dom_sf"/>
</dbReference>
<dbReference type="GO" id="GO:0006355">
    <property type="term" value="P:regulation of DNA-templated transcription"/>
    <property type="evidence" value="ECO:0007669"/>
    <property type="project" value="InterPro"/>
</dbReference>
<dbReference type="SMART" id="SM00419">
    <property type="entry name" value="HTH_CRP"/>
    <property type="match status" value="1"/>
</dbReference>
<dbReference type="STRING" id="456.Ljor_0600"/>
<gene>
    <name evidence="5" type="ORF">Ljor_0600</name>
</gene>
<accession>A0A0W0V8U1</accession>
<dbReference type="EMBL" id="LNYJ01000011">
    <property type="protein sequence ID" value="KTD16294.1"/>
    <property type="molecule type" value="Genomic_DNA"/>
</dbReference>
<evidence type="ECO:0000256" key="1">
    <source>
        <dbReference type="ARBA" id="ARBA00023015"/>
    </source>
</evidence>
<evidence type="ECO:0000259" key="4">
    <source>
        <dbReference type="PROSITE" id="PS51063"/>
    </source>
</evidence>
<dbReference type="Pfam" id="PF13545">
    <property type="entry name" value="HTH_Crp_2"/>
    <property type="match status" value="1"/>
</dbReference>
<evidence type="ECO:0000313" key="5">
    <source>
        <dbReference type="EMBL" id="KTD16294.1"/>
    </source>
</evidence>
<dbReference type="CDD" id="cd00038">
    <property type="entry name" value="CAP_ED"/>
    <property type="match status" value="1"/>
</dbReference>
<dbReference type="InterPro" id="IPR014710">
    <property type="entry name" value="RmlC-like_jellyroll"/>
</dbReference>
<organism evidence="5 6">
    <name type="scientific">Legionella jordanis</name>
    <dbReference type="NCBI Taxonomy" id="456"/>
    <lineage>
        <taxon>Bacteria</taxon>
        <taxon>Pseudomonadati</taxon>
        <taxon>Pseudomonadota</taxon>
        <taxon>Gammaproteobacteria</taxon>
        <taxon>Legionellales</taxon>
        <taxon>Legionellaceae</taxon>
        <taxon>Legionella</taxon>
    </lineage>
</organism>
<dbReference type="PATRIC" id="fig|456.5.peg.634"/>